<dbReference type="OrthoDB" id="6636537at2"/>
<sequence length="157" mass="15628">MKSAFIKTLGVACIVLSMAGCASNISSSTYNDKQVGQASRTYAGVIVSSRVVDVEGNSSIGGLVGSAAGGVAGSAIGGGFRANALGAIGGALLGGMLGSSVESSASKQQAIEYVIQTESNGMITVAQGMDQPLSNGQKVLVIEGKPTRVVADTRTQK</sequence>
<protein>
    <submittedName>
        <fullName evidence="3">Glycine zipper 2TM domain-containing protein</fullName>
    </submittedName>
</protein>
<dbReference type="PROSITE" id="PS51257">
    <property type="entry name" value="PROKAR_LIPOPROTEIN"/>
    <property type="match status" value="1"/>
</dbReference>
<dbReference type="EMBL" id="CP034752">
    <property type="protein sequence ID" value="QBH96743.1"/>
    <property type="molecule type" value="Genomic_DNA"/>
</dbReference>
<dbReference type="KEGG" id="prag:EKN56_10195"/>
<keyword evidence="4" id="KW-1185">Reference proteome</keyword>
<dbReference type="InterPro" id="IPR008816">
    <property type="entry name" value="Gly_zipper_2TM_dom"/>
</dbReference>
<reference evidence="3 4" key="1">
    <citation type="submission" date="2019-03" db="EMBL/GenBank/DDBJ databases">
        <title>Pragia sp. nov. isolated from the gut tract of Carduelis flavirostris.</title>
        <authorList>
            <person name="Ge Y."/>
        </authorList>
    </citation>
    <scope>NUCLEOTIDE SEQUENCE [LARGE SCALE GENOMIC DNA]</scope>
    <source>
        <strain evidence="3 4">CF-458</strain>
    </source>
</reference>
<feature type="signal peptide" evidence="1">
    <location>
        <begin position="1"/>
        <end position="22"/>
    </location>
</feature>
<keyword evidence="1" id="KW-0732">Signal</keyword>
<feature type="chain" id="PRO_5019503874" evidence="1">
    <location>
        <begin position="23"/>
        <end position="157"/>
    </location>
</feature>
<evidence type="ECO:0000313" key="3">
    <source>
        <dbReference type="EMBL" id="QBH96743.1"/>
    </source>
</evidence>
<evidence type="ECO:0000313" key="4">
    <source>
        <dbReference type="Proteomes" id="UP000293154"/>
    </source>
</evidence>
<evidence type="ECO:0000256" key="1">
    <source>
        <dbReference type="SAM" id="SignalP"/>
    </source>
</evidence>
<evidence type="ECO:0000259" key="2">
    <source>
        <dbReference type="Pfam" id="PF05433"/>
    </source>
</evidence>
<dbReference type="Proteomes" id="UP000293154">
    <property type="component" value="Chromosome"/>
</dbReference>
<dbReference type="AlphaFoldDB" id="A0A411WKJ8"/>
<dbReference type="RefSeq" id="WP_130591680.1">
    <property type="nucleotide sequence ID" value="NZ_CP034752.1"/>
</dbReference>
<dbReference type="GO" id="GO:0019867">
    <property type="term" value="C:outer membrane"/>
    <property type="evidence" value="ECO:0007669"/>
    <property type="project" value="InterPro"/>
</dbReference>
<feature type="domain" description="Glycine zipper 2TM" evidence="2">
    <location>
        <begin position="60"/>
        <end position="101"/>
    </location>
</feature>
<gene>
    <name evidence="3" type="ORF">EKN56_10195</name>
</gene>
<accession>A0A411WKJ8</accession>
<proteinExistence type="predicted"/>
<dbReference type="Pfam" id="PF05433">
    <property type="entry name" value="Rick_17kDa_Anti"/>
    <property type="match status" value="1"/>
</dbReference>
<name>A0A411WKJ8_9GAMM</name>
<organism evidence="3 4">
    <name type="scientific">Limnobaculum zhutongyuii</name>
    <dbReference type="NCBI Taxonomy" id="2498113"/>
    <lineage>
        <taxon>Bacteria</taxon>
        <taxon>Pseudomonadati</taxon>
        <taxon>Pseudomonadota</taxon>
        <taxon>Gammaproteobacteria</taxon>
        <taxon>Enterobacterales</taxon>
        <taxon>Budviciaceae</taxon>
        <taxon>Limnobaculum</taxon>
    </lineage>
</organism>